<feature type="compositionally biased region" description="Basic and acidic residues" evidence="1">
    <location>
        <begin position="184"/>
        <end position="198"/>
    </location>
</feature>
<dbReference type="EMBL" id="ML179265">
    <property type="protein sequence ID" value="THU92853.1"/>
    <property type="molecule type" value="Genomic_DNA"/>
</dbReference>
<sequence>MQEEVDSMPALEAHQQTRGEKLVATKKTIQNFQHATGIQLNLTTAKKIWNNEYKSFISELQTGKEFNTERLERFFDVIGYEESNHWIMAVADFEEQFIEVYDSLPSKTAQHQDIFQVFKTCILAGVNDSLNGEIFDEYFSRWKLQPQPQVLSVIKDGAVEATASDKNNMVTRLKTNEDSGGTKYLEKTKQPGEVDHHKTNQRSSCLKGEKTQAQVKASTKYAHLPVEKWGAGGYSFVPITSEFSGSDMNNSD</sequence>
<evidence type="ECO:0008006" key="4">
    <source>
        <dbReference type="Google" id="ProtNLM"/>
    </source>
</evidence>
<organism evidence="2 3">
    <name type="scientific">Dendrothele bispora (strain CBS 962.96)</name>
    <dbReference type="NCBI Taxonomy" id="1314807"/>
    <lineage>
        <taxon>Eukaryota</taxon>
        <taxon>Fungi</taxon>
        <taxon>Dikarya</taxon>
        <taxon>Basidiomycota</taxon>
        <taxon>Agaricomycotina</taxon>
        <taxon>Agaricomycetes</taxon>
        <taxon>Agaricomycetidae</taxon>
        <taxon>Agaricales</taxon>
        <taxon>Agaricales incertae sedis</taxon>
        <taxon>Dendrothele</taxon>
    </lineage>
</organism>
<protein>
    <recommendedName>
        <fullName evidence="4">Ubiquitin-like protease family profile domain-containing protein</fullName>
    </recommendedName>
</protein>
<dbReference type="SUPFAM" id="SSF54001">
    <property type="entry name" value="Cysteine proteinases"/>
    <property type="match status" value="1"/>
</dbReference>
<dbReference type="OrthoDB" id="3070835at2759"/>
<proteinExistence type="predicted"/>
<dbReference type="Gene3D" id="3.40.395.10">
    <property type="entry name" value="Adenoviral Proteinase, Chain A"/>
    <property type="match status" value="1"/>
</dbReference>
<dbReference type="AlphaFoldDB" id="A0A4S8LUR9"/>
<keyword evidence="3" id="KW-1185">Reference proteome</keyword>
<accession>A0A4S8LUR9</accession>
<reference evidence="2 3" key="1">
    <citation type="journal article" date="2019" name="Nat. Ecol. Evol.">
        <title>Megaphylogeny resolves global patterns of mushroom evolution.</title>
        <authorList>
            <person name="Varga T."/>
            <person name="Krizsan K."/>
            <person name="Foldi C."/>
            <person name="Dima B."/>
            <person name="Sanchez-Garcia M."/>
            <person name="Sanchez-Ramirez S."/>
            <person name="Szollosi G.J."/>
            <person name="Szarkandi J.G."/>
            <person name="Papp V."/>
            <person name="Albert L."/>
            <person name="Andreopoulos W."/>
            <person name="Angelini C."/>
            <person name="Antonin V."/>
            <person name="Barry K.W."/>
            <person name="Bougher N.L."/>
            <person name="Buchanan P."/>
            <person name="Buyck B."/>
            <person name="Bense V."/>
            <person name="Catcheside P."/>
            <person name="Chovatia M."/>
            <person name="Cooper J."/>
            <person name="Damon W."/>
            <person name="Desjardin D."/>
            <person name="Finy P."/>
            <person name="Geml J."/>
            <person name="Haridas S."/>
            <person name="Hughes K."/>
            <person name="Justo A."/>
            <person name="Karasinski D."/>
            <person name="Kautmanova I."/>
            <person name="Kiss B."/>
            <person name="Kocsube S."/>
            <person name="Kotiranta H."/>
            <person name="LaButti K.M."/>
            <person name="Lechner B.E."/>
            <person name="Liimatainen K."/>
            <person name="Lipzen A."/>
            <person name="Lukacs Z."/>
            <person name="Mihaltcheva S."/>
            <person name="Morgado L.N."/>
            <person name="Niskanen T."/>
            <person name="Noordeloos M.E."/>
            <person name="Ohm R.A."/>
            <person name="Ortiz-Santana B."/>
            <person name="Ovrebo C."/>
            <person name="Racz N."/>
            <person name="Riley R."/>
            <person name="Savchenko A."/>
            <person name="Shiryaev A."/>
            <person name="Soop K."/>
            <person name="Spirin V."/>
            <person name="Szebenyi C."/>
            <person name="Tomsovsky M."/>
            <person name="Tulloss R.E."/>
            <person name="Uehling J."/>
            <person name="Grigoriev I.V."/>
            <person name="Vagvolgyi C."/>
            <person name="Papp T."/>
            <person name="Martin F.M."/>
            <person name="Miettinen O."/>
            <person name="Hibbett D.S."/>
            <person name="Nagy L.G."/>
        </authorList>
    </citation>
    <scope>NUCLEOTIDE SEQUENCE [LARGE SCALE GENOMIC DNA]</scope>
    <source>
        <strain evidence="2 3">CBS 962.96</strain>
    </source>
</reference>
<dbReference type="InterPro" id="IPR038765">
    <property type="entry name" value="Papain-like_cys_pep_sf"/>
</dbReference>
<evidence type="ECO:0000256" key="1">
    <source>
        <dbReference type="SAM" id="MobiDB-lite"/>
    </source>
</evidence>
<name>A0A4S8LUR9_DENBC</name>
<dbReference type="Proteomes" id="UP000297245">
    <property type="component" value="Unassembled WGS sequence"/>
</dbReference>
<evidence type="ECO:0000313" key="2">
    <source>
        <dbReference type="EMBL" id="THU92853.1"/>
    </source>
</evidence>
<gene>
    <name evidence="2" type="ORF">K435DRAFT_800144</name>
</gene>
<feature type="region of interest" description="Disordered" evidence="1">
    <location>
        <begin position="176"/>
        <end position="209"/>
    </location>
</feature>
<evidence type="ECO:0000313" key="3">
    <source>
        <dbReference type="Proteomes" id="UP000297245"/>
    </source>
</evidence>